<sequence>MQSSTTMVRSKIPIAPILDVLGSMRSTCRVLVPFPEFNRKTSGGTDLVQQLSLQGLGWAFAGGLGCEGRLRAGLYWWAFVVVGAVAPLRHQGLMAASMVAGGLMAANLMEANGGCRWRLMVVVRLKTVGICTRRGGRKGLGCTEATGG</sequence>
<dbReference type="AlphaFoldDB" id="A0A7J0FDV3"/>
<proteinExistence type="predicted"/>
<evidence type="ECO:0000313" key="2">
    <source>
        <dbReference type="Proteomes" id="UP000585474"/>
    </source>
</evidence>
<comment type="caution">
    <text evidence="1">The sequence shown here is derived from an EMBL/GenBank/DDBJ whole genome shotgun (WGS) entry which is preliminary data.</text>
</comment>
<dbReference type="Proteomes" id="UP000585474">
    <property type="component" value="Unassembled WGS sequence"/>
</dbReference>
<dbReference type="EMBL" id="BJWL01000011">
    <property type="protein sequence ID" value="GFY96379.1"/>
    <property type="molecule type" value="Genomic_DNA"/>
</dbReference>
<protein>
    <submittedName>
        <fullName evidence="1">Uncharacterized protein</fullName>
    </submittedName>
</protein>
<gene>
    <name evidence="1" type="ORF">Acr_11g0006850</name>
</gene>
<organism evidence="1 2">
    <name type="scientific">Actinidia rufa</name>
    <dbReference type="NCBI Taxonomy" id="165716"/>
    <lineage>
        <taxon>Eukaryota</taxon>
        <taxon>Viridiplantae</taxon>
        <taxon>Streptophyta</taxon>
        <taxon>Embryophyta</taxon>
        <taxon>Tracheophyta</taxon>
        <taxon>Spermatophyta</taxon>
        <taxon>Magnoliopsida</taxon>
        <taxon>eudicotyledons</taxon>
        <taxon>Gunneridae</taxon>
        <taxon>Pentapetalae</taxon>
        <taxon>asterids</taxon>
        <taxon>Ericales</taxon>
        <taxon>Actinidiaceae</taxon>
        <taxon>Actinidia</taxon>
    </lineage>
</organism>
<evidence type="ECO:0000313" key="1">
    <source>
        <dbReference type="EMBL" id="GFY96379.1"/>
    </source>
</evidence>
<reference evidence="1 2" key="1">
    <citation type="submission" date="2019-07" db="EMBL/GenBank/DDBJ databases">
        <title>De Novo Assembly of kiwifruit Actinidia rufa.</title>
        <authorList>
            <person name="Sugita-Konishi S."/>
            <person name="Sato K."/>
            <person name="Mori E."/>
            <person name="Abe Y."/>
            <person name="Kisaki G."/>
            <person name="Hamano K."/>
            <person name="Suezawa K."/>
            <person name="Otani M."/>
            <person name="Fukuda T."/>
            <person name="Manabe T."/>
            <person name="Gomi K."/>
            <person name="Tabuchi M."/>
            <person name="Akimitsu K."/>
            <person name="Kataoka I."/>
        </authorList>
    </citation>
    <scope>NUCLEOTIDE SEQUENCE [LARGE SCALE GENOMIC DNA]</scope>
    <source>
        <strain evidence="2">cv. Fuchu</strain>
    </source>
</reference>
<accession>A0A7J0FDV3</accession>
<name>A0A7J0FDV3_9ERIC</name>
<keyword evidence="2" id="KW-1185">Reference proteome</keyword>